<reference evidence="2" key="1">
    <citation type="submission" date="2022-03" db="EMBL/GenBank/DDBJ databases">
        <authorList>
            <person name="Tunstrom K."/>
        </authorList>
    </citation>
    <scope>NUCLEOTIDE SEQUENCE</scope>
</reference>
<comment type="caution">
    <text evidence="2">The sequence shown here is derived from an EMBL/GenBank/DDBJ whole genome shotgun (WGS) entry which is preliminary data.</text>
</comment>
<protein>
    <submittedName>
        <fullName evidence="2">Uncharacterized protein</fullName>
    </submittedName>
</protein>
<evidence type="ECO:0000256" key="1">
    <source>
        <dbReference type="SAM" id="MobiDB-lite"/>
    </source>
</evidence>
<proteinExistence type="predicted"/>
<evidence type="ECO:0000313" key="2">
    <source>
        <dbReference type="EMBL" id="CAH2084877.1"/>
    </source>
</evidence>
<accession>A0AAU9TH66</accession>
<dbReference type="AlphaFoldDB" id="A0AAU9TH66"/>
<gene>
    <name evidence="2" type="ORF">EEDITHA_LOCUS1410</name>
</gene>
<dbReference type="Proteomes" id="UP001153954">
    <property type="component" value="Unassembled WGS sequence"/>
</dbReference>
<feature type="region of interest" description="Disordered" evidence="1">
    <location>
        <begin position="1"/>
        <end position="72"/>
    </location>
</feature>
<organism evidence="2 3">
    <name type="scientific">Euphydryas editha</name>
    <name type="common">Edith's checkerspot</name>
    <dbReference type="NCBI Taxonomy" id="104508"/>
    <lineage>
        <taxon>Eukaryota</taxon>
        <taxon>Metazoa</taxon>
        <taxon>Ecdysozoa</taxon>
        <taxon>Arthropoda</taxon>
        <taxon>Hexapoda</taxon>
        <taxon>Insecta</taxon>
        <taxon>Pterygota</taxon>
        <taxon>Neoptera</taxon>
        <taxon>Endopterygota</taxon>
        <taxon>Lepidoptera</taxon>
        <taxon>Glossata</taxon>
        <taxon>Ditrysia</taxon>
        <taxon>Papilionoidea</taxon>
        <taxon>Nymphalidae</taxon>
        <taxon>Nymphalinae</taxon>
        <taxon>Euphydryas</taxon>
    </lineage>
</organism>
<keyword evidence="3" id="KW-1185">Reference proteome</keyword>
<dbReference type="EMBL" id="CAKOGL010000003">
    <property type="protein sequence ID" value="CAH2084877.1"/>
    <property type="molecule type" value="Genomic_DNA"/>
</dbReference>
<sequence length="72" mass="7560">MRYDRVPDDLGAPDGYSLRPHPTGSNSSGGHGEPAYPPAAAFNSSDRIATTGPDRPQAPESARTPAANNERI</sequence>
<evidence type="ECO:0000313" key="3">
    <source>
        <dbReference type="Proteomes" id="UP001153954"/>
    </source>
</evidence>
<name>A0AAU9TH66_EUPED</name>